<feature type="domain" description="HTH marR-type" evidence="4">
    <location>
        <begin position="1"/>
        <end position="136"/>
    </location>
</feature>
<dbReference type="Proteomes" id="UP000051248">
    <property type="component" value="Unassembled WGS sequence"/>
</dbReference>
<dbReference type="Pfam" id="PF12802">
    <property type="entry name" value="MarR_2"/>
    <property type="match status" value="1"/>
</dbReference>
<dbReference type="eggNOG" id="COG1846">
    <property type="taxonomic scope" value="Bacteria"/>
</dbReference>
<accession>A0A0R1KAP6</accession>
<reference evidence="5 6" key="1">
    <citation type="journal article" date="2015" name="Genome Announc.">
        <title>Expanding the biotechnology potential of lactobacilli through comparative genomics of 213 strains and associated genera.</title>
        <authorList>
            <person name="Sun Z."/>
            <person name="Harris H.M."/>
            <person name="McCann A."/>
            <person name="Guo C."/>
            <person name="Argimon S."/>
            <person name="Zhang W."/>
            <person name="Yang X."/>
            <person name="Jeffery I.B."/>
            <person name="Cooney J.C."/>
            <person name="Kagawa T.F."/>
            <person name="Liu W."/>
            <person name="Song Y."/>
            <person name="Salvetti E."/>
            <person name="Wrobel A."/>
            <person name="Rasinkangas P."/>
            <person name="Parkhill J."/>
            <person name="Rea M.C."/>
            <person name="O'Sullivan O."/>
            <person name="Ritari J."/>
            <person name="Douillard F.P."/>
            <person name="Paul Ross R."/>
            <person name="Yang R."/>
            <person name="Briner A.E."/>
            <person name="Felis G.E."/>
            <person name="de Vos W.M."/>
            <person name="Barrangou R."/>
            <person name="Klaenhammer T.R."/>
            <person name="Caufield P.W."/>
            <person name="Cui Y."/>
            <person name="Zhang H."/>
            <person name="O'Toole P.W."/>
        </authorList>
    </citation>
    <scope>NUCLEOTIDE SEQUENCE [LARGE SCALE GENOMIC DNA]</scope>
    <source>
        <strain evidence="5 6">DSM 19682</strain>
    </source>
</reference>
<keyword evidence="6" id="KW-1185">Reference proteome</keyword>
<protein>
    <recommendedName>
        <fullName evidence="4">HTH marR-type domain-containing protein</fullName>
    </recommendedName>
</protein>
<dbReference type="RefSeq" id="WP_025024305.1">
    <property type="nucleotide sequence ID" value="NZ_AZDZ01000003.1"/>
</dbReference>
<comment type="caution">
    <text evidence="5">The sequence shown here is derived from an EMBL/GenBank/DDBJ whole genome shotgun (WGS) entry which is preliminary data.</text>
</comment>
<dbReference type="OrthoDB" id="5419426at2"/>
<dbReference type="STRING" id="1423775.FD03_GL001964"/>
<dbReference type="SUPFAM" id="SSF46785">
    <property type="entry name" value="Winged helix' DNA-binding domain"/>
    <property type="match status" value="1"/>
</dbReference>
<dbReference type="PRINTS" id="PR00598">
    <property type="entry name" value="HTHMARR"/>
</dbReference>
<evidence type="ECO:0000259" key="4">
    <source>
        <dbReference type="PROSITE" id="PS50995"/>
    </source>
</evidence>
<dbReference type="PANTHER" id="PTHR42756:SF1">
    <property type="entry name" value="TRANSCRIPTIONAL REPRESSOR OF EMRAB OPERON"/>
    <property type="match status" value="1"/>
</dbReference>
<dbReference type="InterPro" id="IPR036388">
    <property type="entry name" value="WH-like_DNA-bd_sf"/>
</dbReference>
<organism evidence="5 6">
    <name type="scientific">Companilactobacillus nodensis DSM 19682 = JCM 14932 = NBRC 107160</name>
    <dbReference type="NCBI Taxonomy" id="1423775"/>
    <lineage>
        <taxon>Bacteria</taxon>
        <taxon>Bacillati</taxon>
        <taxon>Bacillota</taxon>
        <taxon>Bacilli</taxon>
        <taxon>Lactobacillales</taxon>
        <taxon>Lactobacillaceae</taxon>
        <taxon>Companilactobacillus</taxon>
    </lineage>
</organism>
<dbReference type="Gene3D" id="1.10.10.10">
    <property type="entry name" value="Winged helix-like DNA-binding domain superfamily/Winged helix DNA-binding domain"/>
    <property type="match status" value="1"/>
</dbReference>
<evidence type="ECO:0000313" key="6">
    <source>
        <dbReference type="Proteomes" id="UP000051248"/>
    </source>
</evidence>
<dbReference type="PANTHER" id="PTHR42756">
    <property type="entry name" value="TRANSCRIPTIONAL REGULATOR, MARR"/>
    <property type="match status" value="1"/>
</dbReference>
<dbReference type="SMART" id="SM00347">
    <property type="entry name" value="HTH_MARR"/>
    <property type="match status" value="1"/>
</dbReference>
<dbReference type="InterPro" id="IPR036390">
    <property type="entry name" value="WH_DNA-bd_sf"/>
</dbReference>
<dbReference type="InterPro" id="IPR000835">
    <property type="entry name" value="HTH_MarR-typ"/>
</dbReference>
<dbReference type="GO" id="GO:0003700">
    <property type="term" value="F:DNA-binding transcription factor activity"/>
    <property type="evidence" value="ECO:0007669"/>
    <property type="project" value="InterPro"/>
</dbReference>
<evidence type="ECO:0000256" key="2">
    <source>
        <dbReference type="ARBA" id="ARBA00023125"/>
    </source>
</evidence>
<dbReference type="AlphaFoldDB" id="A0A0R1KAP6"/>
<dbReference type="EMBL" id="AZDZ01000003">
    <property type="protein sequence ID" value="KRK80540.1"/>
    <property type="molecule type" value="Genomic_DNA"/>
</dbReference>
<keyword evidence="2" id="KW-0238">DNA-binding</keyword>
<proteinExistence type="predicted"/>
<name>A0A0R1KAP6_9LACO</name>
<evidence type="ECO:0000256" key="3">
    <source>
        <dbReference type="ARBA" id="ARBA00023163"/>
    </source>
</evidence>
<sequence length="144" mass="16324">MLNKNEIGLIRKFNRQYTNTLGLLNKRVFNTELSFPEARVLMSITDGSTPMNIAKRLNLDASYTSRIIKKLTKLNYIEKSASATDARSKDISLTNNGKKLLAKIDTDSDIQIQNLIESLSTEKQSELYQAFETINNILFETDGE</sequence>
<evidence type="ECO:0000313" key="5">
    <source>
        <dbReference type="EMBL" id="KRK80540.1"/>
    </source>
</evidence>
<gene>
    <name evidence="5" type="ORF">FD03_GL001964</name>
</gene>
<dbReference type="PROSITE" id="PS50995">
    <property type="entry name" value="HTH_MARR_2"/>
    <property type="match status" value="1"/>
</dbReference>
<dbReference type="GO" id="GO:0003677">
    <property type="term" value="F:DNA binding"/>
    <property type="evidence" value="ECO:0007669"/>
    <property type="project" value="UniProtKB-KW"/>
</dbReference>
<keyword evidence="3" id="KW-0804">Transcription</keyword>
<keyword evidence="1" id="KW-0805">Transcription regulation</keyword>
<dbReference type="PATRIC" id="fig|1423775.4.peg.2002"/>
<evidence type="ECO:0000256" key="1">
    <source>
        <dbReference type="ARBA" id="ARBA00023015"/>
    </source>
</evidence>